<proteinExistence type="predicted"/>
<gene>
    <name evidence="1" type="ORF">S12H4_12269</name>
</gene>
<evidence type="ECO:0000313" key="1">
    <source>
        <dbReference type="EMBL" id="GAI83017.1"/>
    </source>
</evidence>
<dbReference type="AlphaFoldDB" id="X1RQN7"/>
<reference evidence="1" key="1">
    <citation type="journal article" date="2014" name="Front. Microbiol.">
        <title>High frequency of phylogenetically diverse reductive dehalogenase-homologous genes in deep subseafloor sedimentary metagenomes.</title>
        <authorList>
            <person name="Kawai M."/>
            <person name="Futagami T."/>
            <person name="Toyoda A."/>
            <person name="Takaki Y."/>
            <person name="Nishi S."/>
            <person name="Hori S."/>
            <person name="Arai W."/>
            <person name="Tsubouchi T."/>
            <person name="Morono Y."/>
            <person name="Uchiyama I."/>
            <person name="Ito T."/>
            <person name="Fujiyama A."/>
            <person name="Inagaki F."/>
            <person name="Takami H."/>
        </authorList>
    </citation>
    <scope>NUCLEOTIDE SEQUENCE</scope>
    <source>
        <strain evidence="1">Expedition CK06-06</strain>
    </source>
</reference>
<organism evidence="1">
    <name type="scientific">marine sediment metagenome</name>
    <dbReference type="NCBI Taxonomy" id="412755"/>
    <lineage>
        <taxon>unclassified sequences</taxon>
        <taxon>metagenomes</taxon>
        <taxon>ecological metagenomes</taxon>
    </lineage>
</organism>
<accession>X1RQN7</accession>
<sequence>ANKKSLENALSCLLPTLWLADGVFDYEGHLSANTYGPFVTQALRGDMELNASDGRIYRFGALAKIFEFINVAEFLRFKFPDLDTEGFPYKKISANWHLDNGKLK</sequence>
<dbReference type="EMBL" id="BARW01005765">
    <property type="protein sequence ID" value="GAI83017.1"/>
    <property type="molecule type" value="Genomic_DNA"/>
</dbReference>
<comment type="caution">
    <text evidence="1">The sequence shown here is derived from an EMBL/GenBank/DDBJ whole genome shotgun (WGS) entry which is preliminary data.</text>
</comment>
<protein>
    <submittedName>
        <fullName evidence="1">Uncharacterized protein</fullName>
    </submittedName>
</protein>
<name>X1RQN7_9ZZZZ</name>
<feature type="non-terminal residue" evidence="1">
    <location>
        <position position="1"/>
    </location>
</feature>